<dbReference type="PANTHER" id="PTHR35901:SF1">
    <property type="entry name" value="EXONUCLEASE VAPC9"/>
    <property type="match status" value="1"/>
</dbReference>
<protein>
    <recommendedName>
        <fullName evidence="6">Ribonuclease VapC</fullName>
        <shortName evidence="6">RNase VapC</shortName>
        <ecNumber evidence="6">3.1.-.-</ecNumber>
    </recommendedName>
    <alternativeName>
        <fullName evidence="6">Toxin VapC</fullName>
    </alternativeName>
</protein>
<reference evidence="8" key="1">
    <citation type="journal article" date="2021" name="bioRxiv">
        <title>Unraveling nitrogen, sulfur and carbon metabolic pathways and microbial community transcriptional responses to substrate deprivation and toxicity stresses in a bioreactor mimicking anoxic brackish coastal sediment conditions.</title>
        <authorList>
            <person name="Martins P.D."/>
            <person name="Echeveste M.J."/>
            <person name="Arshad A."/>
            <person name="Kurth J."/>
            <person name="Ouboter H."/>
            <person name="Jetten M.S.M."/>
            <person name="Welte C.U."/>
        </authorList>
    </citation>
    <scope>NUCLEOTIDE SEQUENCE</scope>
    <source>
        <strain evidence="8">MAG_39</strain>
    </source>
</reference>
<evidence type="ECO:0000256" key="5">
    <source>
        <dbReference type="ARBA" id="ARBA00022842"/>
    </source>
</evidence>
<evidence type="ECO:0000256" key="3">
    <source>
        <dbReference type="ARBA" id="ARBA00022723"/>
    </source>
</evidence>
<dbReference type="CDD" id="cd09873">
    <property type="entry name" value="PIN_Pae0151-like"/>
    <property type="match status" value="1"/>
</dbReference>
<comment type="caution">
    <text evidence="8">The sequence shown here is derived from an EMBL/GenBank/DDBJ whole genome shotgun (WGS) entry which is preliminary data.</text>
</comment>
<dbReference type="SUPFAM" id="SSF88723">
    <property type="entry name" value="PIN domain-like"/>
    <property type="match status" value="1"/>
</dbReference>
<dbReference type="HAMAP" id="MF_00265">
    <property type="entry name" value="VapC_Nob1"/>
    <property type="match status" value="1"/>
</dbReference>
<keyword evidence="2 6" id="KW-0540">Nuclease</keyword>
<evidence type="ECO:0000259" key="7">
    <source>
        <dbReference type="Pfam" id="PF01850"/>
    </source>
</evidence>
<keyword evidence="6" id="KW-0800">Toxin</keyword>
<sequence>MPLILAVDASVLIKAYIPEVLSEKAGELFSRVQRNEVALAAPDLVYAEVGNILWKKYRLKELTAPDVEEISREILSFPLTVVPSKSILPLAIDFSIAYSITVYDALYVSTAILHGTKLVTADKKLTDTLQQTQVRENIIGLEGYC</sequence>
<comment type="cofactor">
    <cofactor evidence="6">
        <name>Mg(2+)</name>
        <dbReference type="ChEBI" id="CHEBI:18420"/>
    </cofactor>
</comment>
<name>A0A953SGR6_9BACT</name>
<keyword evidence="4 6" id="KW-0378">Hydrolase</keyword>
<dbReference type="Proteomes" id="UP000705867">
    <property type="component" value="Unassembled WGS sequence"/>
</dbReference>
<accession>A0A953SGR6</accession>
<evidence type="ECO:0000313" key="8">
    <source>
        <dbReference type="EMBL" id="MBZ0158201.1"/>
    </source>
</evidence>
<feature type="binding site" evidence="6">
    <location>
        <position position="8"/>
    </location>
    <ligand>
        <name>Mg(2+)</name>
        <dbReference type="ChEBI" id="CHEBI:18420"/>
    </ligand>
</feature>
<evidence type="ECO:0000256" key="4">
    <source>
        <dbReference type="ARBA" id="ARBA00022801"/>
    </source>
</evidence>
<feature type="domain" description="PIN" evidence="7">
    <location>
        <begin position="7"/>
        <end position="126"/>
    </location>
</feature>
<dbReference type="PANTHER" id="PTHR35901">
    <property type="entry name" value="RIBONUCLEASE VAPC3"/>
    <property type="match status" value="1"/>
</dbReference>
<dbReference type="Pfam" id="PF01850">
    <property type="entry name" value="PIN"/>
    <property type="match status" value="1"/>
</dbReference>
<evidence type="ECO:0000313" key="9">
    <source>
        <dbReference type="Proteomes" id="UP000705867"/>
    </source>
</evidence>
<dbReference type="InterPro" id="IPR051619">
    <property type="entry name" value="TypeII_TA_RNase_PINc/VapC"/>
</dbReference>
<dbReference type="AlphaFoldDB" id="A0A953SGR6"/>
<evidence type="ECO:0000256" key="6">
    <source>
        <dbReference type="HAMAP-Rule" id="MF_00265"/>
    </source>
</evidence>
<dbReference type="InterPro" id="IPR029060">
    <property type="entry name" value="PIN-like_dom_sf"/>
</dbReference>
<dbReference type="Gene3D" id="3.40.50.1010">
    <property type="entry name" value="5'-nuclease"/>
    <property type="match status" value="1"/>
</dbReference>
<dbReference type="GO" id="GO:0090729">
    <property type="term" value="F:toxin activity"/>
    <property type="evidence" value="ECO:0007669"/>
    <property type="project" value="UniProtKB-KW"/>
</dbReference>
<keyword evidence="1 6" id="KW-1277">Toxin-antitoxin system</keyword>
<dbReference type="InterPro" id="IPR002716">
    <property type="entry name" value="PIN_dom"/>
</dbReference>
<dbReference type="InterPro" id="IPR044153">
    <property type="entry name" value="PIN_Pae0151-like"/>
</dbReference>
<dbReference type="GO" id="GO:0004540">
    <property type="term" value="F:RNA nuclease activity"/>
    <property type="evidence" value="ECO:0007669"/>
    <property type="project" value="InterPro"/>
</dbReference>
<keyword evidence="3 6" id="KW-0479">Metal-binding</keyword>
<evidence type="ECO:0000256" key="1">
    <source>
        <dbReference type="ARBA" id="ARBA00022649"/>
    </source>
</evidence>
<keyword evidence="5 6" id="KW-0460">Magnesium</keyword>
<proteinExistence type="inferred from homology"/>
<reference evidence="8" key="2">
    <citation type="submission" date="2021-08" db="EMBL/GenBank/DDBJ databases">
        <authorList>
            <person name="Dalcin Martins P."/>
        </authorList>
    </citation>
    <scope>NUCLEOTIDE SEQUENCE</scope>
    <source>
        <strain evidence="8">MAG_39</strain>
    </source>
</reference>
<dbReference type="EMBL" id="JAIOIV010000140">
    <property type="protein sequence ID" value="MBZ0158201.1"/>
    <property type="molecule type" value="Genomic_DNA"/>
</dbReference>
<comment type="similarity">
    <text evidence="6">Belongs to the PINc/VapC protein family.</text>
</comment>
<feature type="binding site" evidence="6">
    <location>
        <position position="104"/>
    </location>
    <ligand>
        <name>Mg(2+)</name>
        <dbReference type="ChEBI" id="CHEBI:18420"/>
    </ligand>
</feature>
<comment type="function">
    <text evidence="6">Toxic component of a toxin-antitoxin (TA) system. An RNase.</text>
</comment>
<organism evidence="8 9">
    <name type="scientific">Candidatus Nitrobium versatile</name>
    <dbReference type="NCBI Taxonomy" id="2884831"/>
    <lineage>
        <taxon>Bacteria</taxon>
        <taxon>Pseudomonadati</taxon>
        <taxon>Nitrospirota</taxon>
        <taxon>Nitrospiria</taxon>
        <taxon>Nitrospirales</taxon>
        <taxon>Nitrospiraceae</taxon>
        <taxon>Candidatus Nitrobium</taxon>
    </lineage>
</organism>
<gene>
    <name evidence="6" type="primary">vapC</name>
    <name evidence="8" type="ORF">K8I29_18550</name>
</gene>
<dbReference type="EC" id="3.1.-.-" evidence="6"/>
<dbReference type="GO" id="GO:0016787">
    <property type="term" value="F:hydrolase activity"/>
    <property type="evidence" value="ECO:0007669"/>
    <property type="project" value="UniProtKB-KW"/>
</dbReference>
<evidence type="ECO:0000256" key="2">
    <source>
        <dbReference type="ARBA" id="ARBA00022722"/>
    </source>
</evidence>
<dbReference type="InterPro" id="IPR022907">
    <property type="entry name" value="VapC_family"/>
</dbReference>
<dbReference type="GO" id="GO:0000287">
    <property type="term" value="F:magnesium ion binding"/>
    <property type="evidence" value="ECO:0007669"/>
    <property type="project" value="UniProtKB-UniRule"/>
</dbReference>